<dbReference type="InterPro" id="IPR012337">
    <property type="entry name" value="RNaseH-like_sf"/>
</dbReference>
<dbReference type="AlphaFoldDB" id="U6MMD5"/>
<dbReference type="GO" id="GO:0015074">
    <property type="term" value="P:DNA integration"/>
    <property type="evidence" value="ECO:0007669"/>
    <property type="project" value="InterPro"/>
</dbReference>
<dbReference type="GO" id="GO:0003676">
    <property type="term" value="F:nucleic acid binding"/>
    <property type="evidence" value="ECO:0007669"/>
    <property type="project" value="InterPro"/>
</dbReference>
<feature type="compositionally biased region" description="Basic and acidic residues" evidence="1">
    <location>
        <begin position="274"/>
        <end position="285"/>
    </location>
</feature>
<dbReference type="OrthoDB" id="2202254at2759"/>
<dbReference type="InterPro" id="IPR001584">
    <property type="entry name" value="Integrase_cat-core"/>
</dbReference>
<evidence type="ECO:0000313" key="4">
    <source>
        <dbReference type="Proteomes" id="UP000030754"/>
    </source>
</evidence>
<dbReference type="InterPro" id="IPR043502">
    <property type="entry name" value="DNA/RNA_pol_sf"/>
</dbReference>
<organism evidence="3 4">
    <name type="scientific">Eimeria necatrix</name>
    <dbReference type="NCBI Taxonomy" id="51315"/>
    <lineage>
        <taxon>Eukaryota</taxon>
        <taxon>Sar</taxon>
        <taxon>Alveolata</taxon>
        <taxon>Apicomplexa</taxon>
        <taxon>Conoidasida</taxon>
        <taxon>Coccidia</taxon>
        <taxon>Eucoccidiorida</taxon>
        <taxon>Eimeriorina</taxon>
        <taxon>Eimeriidae</taxon>
        <taxon>Eimeria</taxon>
    </lineage>
</organism>
<dbReference type="Proteomes" id="UP000030754">
    <property type="component" value="Unassembled WGS sequence"/>
</dbReference>
<dbReference type="RefSeq" id="XP_013440182.1">
    <property type="nucleotide sequence ID" value="XM_013584728.1"/>
</dbReference>
<dbReference type="GeneID" id="25473038"/>
<reference evidence="3" key="1">
    <citation type="submission" date="2013-10" db="EMBL/GenBank/DDBJ databases">
        <title>Genomic analysis of the causative agents of coccidiosis in chickens.</title>
        <authorList>
            <person name="Reid A.J."/>
            <person name="Blake D."/>
            <person name="Billington K."/>
            <person name="Browne H."/>
            <person name="Dunn M."/>
            <person name="Hung S."/>
            <person name="Kawahara F."/>
            <person name="Miranda-Saavedra D."/>
            <person name="Mourier T."/>
            <person name="Nagra H."/>
            <person name="Otto T.D."/>
            <person name="Rawlings N."/>
            <person name="Sanchez A."/>
            <person name="Sanders M."/>
            <person name="Subramaniam C."/>
            <person name="Tay Y."/>
            <person name="Dear P."/>
            <person name="Doerig C."/>
            <person name="Gruber A."/>
            <person name="Parkinson J."/>
            <person name="Shirley M."/>
            <person name="Wan K.L."/>
            <person name="Berriman M."/>
            <person name="Tomley F."/>
            <person name="Pain A."/>
        </authorList>
    </citation>
    <scope>NUCLEOTIDE SEQUENCE [LARGE SCALE GENOMIC DNA]</scope>
    <source>
        <strain evidence="3">Houghton</strain>
    </source>
</reference>
<dbReference type="PROSITE" id="PS50994">
    <property type="entry name" value="INTEGRASE"/>
    <property type="match status" value="1"/>
</dbReference>
<dbReference type="InterPro" id="IPR043128">
    <property type="entry name" value="Rev_trsase/Diguanyl_cyclase"/>
</dbReference>
<reference evidence="3" key="2">
    <citation type="submission" date="2013-10" db="EMBL/GenBank/DDBJ databases">
        <authorList>
            <person name="Aslett M."/>
        </authorList>
    </citation>
    <scope>NUCLEOTIDE SEQUENCE [LARGE SCALE GENOMIC DNA]</scope>
    <source>
        <strain evidence="3">Houghton</strain>
    </source>
</reference>
<proteinExistence type="predicted"/>
<dbReference type="Gene3D" id="3.30.420.10">
    <property type="entry name" value="Ribonuclease H-like superfamily/Ribonuclease H"/>
    <property type="match status" value="1"/>
</dbReference>
<protein>
    <recommendedName>
        <fullName evidence="2">Integrase catalytic domain-containing protein</fullName>
    </recommendedName>
</protein>
<dbReference type="Gene3D" id="3.10.10.10">
    <property type="entry name" value="HIV Type 1 Reverse Transcriptase, subunit A, domain 1"/>
    <property type="match status" value="1"/>
</dbReference>
<evidence type="ECO:0000313" key="3">
    <source>
        <dbReference type="EMBL" id="CDJ62820.1"/>
    </source>
</evidence>
<accession>U6MMD5</accession>
<dbReference type="EMBL" id="HG722606">
    <property type="protein sequence ID" value="CDJ62820.1"/>
    <property type="molecule type" value="Genomic_DNA"/>
</dbReference>
<evidence type="ECO:0000256" key="1">
    <source>
        <dbReference type="SAM" id="MobiDB-lite"/>
    </source>
</evidence>
<keyword evidence="4" id="KW-1185">Reference proteome</keyword>
<dbReference type="Gene3D" id="3.30.70.270">
    <property type="match status" value="1"/>
</dbReference>
<dbReference type="SUPFAM" id="SSF56672">
    <property type="entry name" value="DNA/RNA polymerases"/>
    <property type="match status" value="1"/>
</dbReference>
<evidence type="ECO:0000259" key="2">
    <source>
        <dbReference type="PROSITE" id="PS50994"/>
    </source>
</evidence>
<name>U6MMD5_9EIME</name>
<sequence>MRAYTTAYVDSSTHCHTSKSLSQTPAGLLQQLLIPSRRWAYVSLDFITDLPLTKTGHDWILVMVDSLSKIAHFVPAKKPFTAADTVELLAERLIRCHGFPEVLLSDREPRFHSDLWNQLFRRFNIKRCMSSFYHPQSDGQTERVYRTLEQMLHTYMQSDEREAQSHILKAKWQQKYYADTKRRAVEYAEGDKLVPHRPRPPALVPSAADAAWPLIRDATGNTTEENEADCIMDQRGSGDEAQYLDGQPSTRRGEGALRTACAHGVSSRREWKLKREEAPYEKTDSSGKPTEVAQKGYGPEAPESVPQWWRETCVKETYHQGGAVCSVGATAVQQFGVAGSLCEALLDTEASRNFMSPKTVEWHQLKYLGWIGWLKTGFSRSSLACGTEVLGRMARCCRSIRRLFSTFCVRDYCRSALKILISYWHLGNYRRNLRYTALNALTIAPDFLLSPIQTILEMLAGATYFPTLDFETGFHQIRMAKEGRWKTDSRSVLRLFEY</sequence>
<dbReference type="InterPro" id="IPR036397">
    <property type="entry name" value="RNaseH_sf"/>
</dbReference>
<feature type="region of interest" description="Disordered" evidence="1">
    <location>
        <begin position="274"/>
        <end position="303"/>
    </location>
</feature>
<dbReference type="PANTHER" id="PTHR37984">
    <property type="entry name" value="PROTEIN CBG26694"/>
    <property type="match status" value="1"/>
</dbReference>
<dbReference type="PANTHER" id="PTHR37984:SF5">
    <property type="entry name" value="PROTEIN NYNRIN-LIKE"/>
    <property type="match status" value="1"/>
</dbReference>
<dbReference type="SUPFAM" id="SSF53098">
    <property type="entry name" value="Ribonuclease H-like"/>
    <property type="match status" value="1"/>
</dbReference>
<dbReference type="VEuPathDB" id="ToxoDB:ENH_00028720"/>
<dbReference type="InterPro" id="IPR050951">
    <property type="entry name" value="Retrovirus_Pol_polyprotein"/>
</dbReference>
<feature type="domain" description="Integrase catalytic" evidence="2">
    <location>
        <begin position="31"/>
        <end position="208"/>
    </location>
</feature>
<gene>
    <name evidence="3" type="ORF">ENH_00028720</name>
</gene>